<feature type="transmembrane region" description="Helical" evidence="1">
    <location>
        <begin position="228"/>
        <end position="251"/>
    </location>
</feature>
<keyword evidence="1" id="KW-0472">Membrane</keyword>
<comment type="caution">
    <text evidence="2">The sequence shown here is derived from an EMBL/GenBank/DDBJ whole genome shotgun (WGS) entry which is preliminary data.</text>
</comment>
<evidence type="ECO:0000256" key="1">
    <source>
        <dbReference type="SAM" id="Phobius"/>
    </source>
</evidence>
<evidence type="ECO:0000313" key="3">
    <source>
        <dbReference type="Proteomes" id="UP000224130"/>
    </source>
</evidence>
<gene>
    <name evidence="2" type="ORF">ATJ88_1926</name>
</gene>
<reference evidence="2 3" key="1">
    <citation type="submission" date="2017-10" db="EMBL/GenBank/DDBJ databases">
        <title>Sequencing the genomes of 1000 actinobacteria strains.</title>
        <authorList>
            <person name="Klenk H.-P."/>
        </authorList>
    </citation>
    <scope>NUCLEOTIDE SEQUENCE [LARGE SCALE GENOMIC DNA]</scope>
    <source>
        <strain evidence="2 3">DSM 21863</strain>
    </source>
</reference>
<organism evidence="2 3">
    <name type="scientific">Isoptericola jiangsuensis</name>
    <dbReference type="NCBI Taxonomy" id="548579"/>
    <lineage>
        <taxon>Bacteria</taxon>
        <taxon>Bacillati</taxon>
        <taxon>Actinomycetota</taxon>
        <taxon>Actinomycetes</taxon>
        <taxon>Micrococcales</taxon>
        <taxon>Promicromonosporaceae</taxon>
        <taxon>Isoptericola</taxon>
    </lineage>
</organism>
<name>A0A2A9EY52_9MICO</name>
<feature type="transmembrane region" description="Helical" evidence="1">
    <location>
        <begin position="123"/>
        <end position="146"/>
    </location>
</feature>
<evidence type="ECO:0000313" key="2">
    <source>
        <dbReference type="EMBL" id="PFG43242.1"/>
    </source>
</evidence>
<dbReference type="Proteomes" id="UP000224130">
    <property type="component" value="Unassembled WGS sequence"/>
</dbReference>
<proteinExistence type="predicted"/>
<dbReference type="EMBL" id="PDJJ01000001">
    <property type="protein sequence ID" value="PFG43242.1"/>
    <property type="molecule type" value="Genomic_DNA"/>
</dbReference>
<keyword evidence="1" id="KW-1133">Transmembrane helix</keyword>
<dbReference type="AlphaFoldDB" id="A0A2A9EY52"/>
<accession>A0A2A9EY52</accession>
<keyword evidence="1" id="KW-0812">Transmembrane</keyword>
<feature type="transmembrane region" description="Helical" evidence="1">
    <location>
        <begin position="69"/>
        <end position="91"/>
    </location>
</feature>
<feature type="transmembrane region" description="Helical" evidence="1">
    <location>
        <begin position="30"/>
        <end position="49"/>
    </location>
</feature>
<keyword evidence="3" id="KW-1185">Reference proteome</keyword>
<sequence length="258" mass="27016">MPGQDVLVGPPTGGWRARRSAMERASTRDLWTFLVAVVCFTAVLGWWSVEHVVHPGWAVAGNDPLVDAKILLVAAGDVVVLHAWPLAVPAVRVLRARGRWVVPPAVLRGLVVRTGRTGPVGRTVASCVVLPVVVTVVAVGLVVGTWERGRVLASSGVEARATVVSVDWGRWTDGRLTVDVAGYERVTLTSWDGFPRRGGEIDVVVDPGDPSRAAQSGAGVWGLLERSAVVAAGAGAVTTCLLVPAALTGLVQRRRGGG</sequence>
<protein>
    <submittedName>
        <fullName evidence="2">Uncharacterized protein</fullName>
    </submittedName>
</protein>